<evidence type="ECO:0000313" key="2">
    <source>
        <dbReference type="Proteomes" id="UP000789405"/>
    </source>
</evidence>
<reference evidence="1" key="1">
    <citation type="submission" date="2021-06" db="EMBL/GenBank/DDBJ databases">
        <authorList>
            <person name="Kallberg Y."/>
            <person name="Tangrot J."/>
            <person name="Rosling A."/>
        </authorList>
    </citation>
    <scope>NUCLEOTIDE SEQUENCE</scope>
    <source>
        <strain evidence="1">MA453B</strain>
    </source>
</reference>
<dbReference type="PANTHER" id="PTHR46919">
    <property type="entry name" value="ZINC FINGER, C3HC4 TYPE (RING FINGER) FAMILY PROTEIN"/>
    <property type="match status" value="1"/>
</dbReference>
<sequence length="404" mass="47639">FVKTSSDRKKPIEVFDPDIVNIKDLFFTDEPFFPIEEYQTQDYLFKLRELGMKRSMTGTDLIDRIEKYKSRLCDDEIVSVHNKSFLLLKYIDKNYQDLKDDILFREKLQTETWIPTLTPEPDNQRTFSKASDCRDNLYIDLISYTLPIVDYKIVSDKLRQSLGWDTIPPTEIVIKQLLHLVNLMNQPRKHSMNNIRNRINTNYEHFNKIINQPDGETHLAILKQNLAKEQWILNESDDNDIYTIDEVVFSLHNFIPSGYWVQLSRNNRINYSTLFEKLGVKKTLDIQDFIRVLRNVNFSKPKQRANIMSIIDELSKSKEENLTGLLIPNMNCEMVDYKIVLFDDLGSRENDSMKDFNIIAHSEISKNLAKRLKLENLSEVLLKNSKFDFGQHEQVTTRLKNILR</sequence>
<comment type="caution">
    <text evidence="1">The sequence shown here is derived from an EMBL/GenBank/DDBJ whole genome shotgun (WGS) entry which is preliminary data.</text>
</comment>
<protein>
    <submittedName>
        <fullName evidence="1">22872_t:CDS:1</fullName>
    </submittedName>
</protein>
<dbReference type="PANTHER" id="PTHR46919:SF2">
    <property type="entry name" value="SACSIN"/>
    <property type="match status" value="1"/>
</dbReference>
<dbReference type="AlphaFoldDB" id="A0A9N9K531"/>
<accession>A0A9N9K531</accession>
<feature type="non-terminal residue" evidence="1">
    <location>
        <position position="1"/>
    </location>
</feature>
<evidence type="ECO:0000313" key="1">
    <source>
        <dbReference type="EMBL" id="CAG8809346.1"/>
    </source>
</evidence>
<dbReference type="EMBL" id="CAJVPY010044985">
    <property type="protein sequence ID" value="CAG8809346.1"/>
    <property type="molecule type" value="Genomic_DNA"/>
</dbReference>
<keyword evidence="2" id="KW-1185">Reference proteome</keyword>
<organism evidence="1 2">
    <name type="scientific">Dentiscutata erythropus</name>
    <dbReference type="NCBI Taxonomy" id="1348616"/>
    <lineage>
        <taxon>Eukaryota</taxon>
        <taxon>Fungi</taxon>
        <taxon>Fungi incertae sedis</taxon>
        <taxon>Mucoromycota</taxon>
        <taxon>Glomeromycotina</taxon>
        <taxon>Glomeromycetes</taxon>
        <taxon>Diversisporales</taxon>
        <taxon>Gigasporaceae</taxon>
        <taxon>Dentiscutata</taxon>
    </lineage>
</organism>
<gene>
    <name evidence="1" type="ORF">DERYTH_LOCUS25080</name>
</gene>
<dbReference type="Proteomes" id="UP000789405">
    <property type="component" value="Unassembled WGS sequence"/>
</dbReference>
<dbReference type="OrthoDB" id="10454907at2759"/>
<feature type="non-terminal residue" evidence="1">
    <location>
        <position position="404"/>
    </location>
</feature>
<name>A0A9N9K531_9GLOM</name>
<proteinExistence type="predicted"/>